<dbReference type="Proteomes" id="UP000632322">
    <property type="component" value="Unassembled WGS sequence"/>
</dbReference>
<sequence length="98" mass="10503">MWKRHFRYATDGTYDAILRAVAQAGLIPEGAAESIEEFLAADSTIVRAHQHAAGARTDSTGAQATGHTGGGEGLTYKVPPIEPADHTLGRESRRRSML</sequence>
<name>A0ABQ1MYH2_9MICO</name>
<reference evidence="3" key="1">
    <citation type="journal article" date="2019" name="Int. J. Syst. Evol. Microbiol.">
        <title>The Global Catalogue of Microorganisms (GCM) 10K type strain sequencing project: providing services to taxonomists for standard genome sequencing and annotation.</title>
        <authorList>
            <consortium name="The Broad Institute Genomics Platform"/>
            <consortium name="The Broad Institute Genome Sequencing Center for Infectious Disease"/>
            <person name="Wu L."/>
            <person name="Ma J."/>
        </authorList>
    </citation>
    <scope>NUCLEOTIDE SEQUENCE [LARGE SCALE GENOMIC DNA]</scope>
    <source>
        <strain evidence="3">CGMCC 1.15472</strain>
    </source>
</reference>
<keyword evidence="3" id="KW-1185">Reference proteome</keyword>
<protein>
    <recommendedName>
        <fullName evidence="4">Transposase</fullName>
    </recommendedName>
</protein>
<accession>A0ABQ1MYH2</accession>
<evidence type="ECO:0000256" key="1">
    <source>
        <dbReference type="SAM" id="MobiDB-lite"/>
    </source>
</evidence>
<evidence type="ECO:0008006" key="4">
    <source>
        <dbReference type="Google" id="ProtNLM"/>
    </source>
</evidence>
<feature type="region of interest" description="Disordered" evidence="1">
    <location>
        <begin position="50"/>
        <end position="98"/>
    </location>
</feature>
<comment type="caution">
    <text evidence="2">The sequence shown here is derived from an EMBL/GenBank/DDBJ whole genome shotgun (WGS) entry which is preliminary data.</text>
</comment>
<evidence type="ECO:0000313" key="3">
    <source>
        <dbReference type="Proteomes" id="UP000632322"/>
    </source>
</evidence>
<gene>
    <name evidence="2" type="ORF">GCM10010974_33620</name>
</gene>
<dbReference type="EMBL" id="BMJG01000019">
    <property type="protein sequence ID" value="GGC48677.1"/>
    <property type="molecule type" value="Genomic_DNA"/>
</dbReference>
<evidence type="ECO:0000313" key="2">
    <source>
        <dbReference type="EMBL" id="GGC48677.1"/>
    </source>
</evidence>
<proteinExistence type="predicted"/>
<organism evidence="2 3">
    <name type="scientific">Brevibacterium sediminis</name>
    <dbReference type="NCBI Taxonomy" id="1857024"/>
    <lineage>
        <taxon>Bacteria</taxon>
        <taxon>Bacillati</taxon>
        <taxon>Actinomycetota</taxon>
        <taxon>Actinomycetes</taxon>
        <taxon>Micrococcales</taxon>
        <taxon>Brevibacteriaceae</taxon>
        <taxon>Brevibacterium</taxon>
    </lineage>
</organism>